<dbReference type="GO" id="GO:0005829">
    <property type="term" value="C:cytosol"/>
    <property type="evidence" value="ECO:0007669"/>
    <property type="project" value="TreeGrafter"/>
</dbReference>
<accession>A0A382F7N0</accession>
<protein>
    <submittedName>
        <fullName evidence="3">Uncharacterized protein</fullName>
    </submittedName>
</protein>
<dbReference type="PANTHER" id="PTHR30160:SF21">
    <property type="entry name" value="LIPOPOLYSACCHARIDE CORE HEPTOSYLTRANSFERASE OPSX"/>
    <property type="match status" value="1"/>
</dbReference>
<proteinExistence type="predicted"/>
<evidence type="ECO:0000313" key="3">
    <source>
        <dbReference type="EMBL" id="SVB58121.1"/>
    </source>
</evidence>
<evidence type="ECO:0000256" key="2">
    <source>
        <dbReference type="ARBA" id="ARBA00022679"/>
    </source>
</evidence>
<evidence type="ECO:0000256" key="1">
    <source>
        <dbReference type="ARBA" id="ARBA00022676"/>
    </source>
</evidence>
<sequence length="350" mass="39764">MFKNSPPESICLIRLSHIGDTCHALAIVRAIQDNWPATRLTWIIGKIEEELMGDIPGIEFITFDKSKGRQGYQQLQRLLANHSFDVALCMHASMRVNPIYRMINTPVRLGFDYPRARDFQWLFTNHRIEEQRQEHVLDSMMGFACHIGVPKQVPRWDIPLSAADRAFAMKHTGSADAVLTISPCSTQRRRNFRNWNADKYASVANYASQKLGCRIILTGGQSDLERKYGRKIEYRCEREVINLIGKTNLKQLLAILDVSDALICPDSGPAHMATTVGTPVIGLYATSNPDRSGPYLSRNLIVNAYPEATRHFLGKMPEELRWGQRVRSPGAMALIQLDDVIERINRVFDR</sequence>
<dbReference type="PANTHER" id="PTHR30160">
    <property type="entry name" value="TETRAACYLDISACCHARIDE 4'-KINASE-RELATED"/>
    <property type="match status" value="1"/>
</dbReference>
<keyword evidence="2" id="KW-0808">Transferase</keyword>
<dbReference type="Pfam" id="PF01075">
    <property type="entry name" value="Glyco_transf_9"/>
    <property type="match status" value="1"/>
</dbReference>
<dbReference type="GO" id="GO:0009244">
    <property type="term" value="P:lipopolysaccharide core region biosynthetic process"/>
    <property type="evidence" value="ECO:0007669"/>
    <property type="project" value="TreeGrafter"/>
</dbReference>
<dbReference type="CDD" id="cd03789">
    <property type="entry name" value="GT9_LPS_heptosyltransferase"/>
    <property type="match status" value="1"/>
</dbReference>
<dbReference type="EMBL" id="UINC01048058">
    <property type="protein sequence ID" value="SVB58121.1"/>
    <property type="molecule type" value="Genomic_DNA"/>
</dbReference>
<feature type="non-terminal residue" evidence="3">
    <location>
        <position position="350"/>
    </location>
</feature>
<dbReference type="InterPro" id="IPR051199">
    <property type="entry name" value="LPS_LOS_Heptosyltrfase"/>
</dbReference>
<dbReference type="Gene3D" id="3.40.50.2000">
    <property type="entry name" value="Glycogen Phosphorylase B"/>
    <property type="match status" value="2"/>
</dbReference>
<name>A0A382F7N0_9ZZZZ</name>
<dbReference type="GO" id="GO:0008713">
    <property type="term" value="F:ADP-heptose-lipopolysaccharide heptosyltransferase activity"/>
    <property type="evidence" value="ECO:0007669"/>
    <property type="project" value="TreeGrafter"/>
</dbReference>
<dbReference type="SUPFAM" id="SSF53756">
    <property type="entry name" value="UDP-Glycosyltransferase/glycogen phosphorylase"/>
    <property type="match status" value="1"/>
</dbReference>
<organism evidence="3">
    <name type="scientific">marine metagenome</name>
    <dbReference type="NCBI Taxonomy" id="408172"/>
    <lineage>
        <taxon>unclassified sequences</taxon>
        <taxon>metagenomes</taxon>
        <taxon>ecological metagenomes</taxon>
    </lineage>
</organism>
<reference evidence="3" key="1">
    <citation type="submission" date="2018-05" db="EMBL/GenBank/DDBJ databases">
        <authorList>
            <person name="Lanie J.A."/>
            <person name="Ng W.-L."/>
            <person name="Kazmierczak K.M."/>
            <person name="Andrzejewski T.M."/>
            <person name="Davidsen T.M."/>
            <person name="Wayne K.J."/>
            <person name="Tettelin H."/>
            <person name="Glass J.I."/>
            <person name="Rusch D."/>
            <person name="Podicherti R."/>
            <person name="Tsui H.-C.T."/>
            <person name="Winkler M.E."/>
        </authorList>
    </citation>
    <scope>NUCLEOTIDE SEQUENCE</scope>
</reference>
<dbReference type="AlphaFoldDB" id="A0A382F7N0"/>
<keyword evidence="1" id="KW-0328">Glycosyltransferase</keyword>
<dbReference type="InterPro" id="IPR002201">
    <property type="entry name" value="Glyco_trans_9"/>
</dbReference>
<gene>
    <name evidence="3" type="ORF">METZ01_LOCUS210975</name>
</gene>